<dbReference type="CDD" id="cd00009">
    <property type="entry name" value="AAA"/>
    <property type="match status" value="1"/>
</dbReference>
<dbReference type="AlphaFoldDB" id="A0A1J5SZ81"/>
<dbReference type="Gene3D" id="1.10.8.60">
    <property type="match status" value="1"/>
</dbReference>
<dbReference type="SMART" id="SM00382">
    <property type="entry name" value="AAA"/>
    <property type="match status" value="1"/>
</dbReference>
<dbReference type="Pfam" id="PF02954">
    <property type="entry name" value="HTH_8"/>
    <property type="match status" value="1"/>
</dbReference>
<dbReference type="InterPro" id="IPR002078">
    <property type="entry name" value="Sigma_54_int"/>
</dbReference>
<dbReference type="InterPro" id="IPR058031">
    <property type="entry name" value="AAA_lid_NorR"/>
</dbReference>
<dbReference type="GO" id="GO:0006355">
    <property type="term" value="P:regulation of DNA-templated transcription"/>
    <property type="evidence" value="ECO:0007669"/>
    <property type="project" value="InterPro"/>
</dbReference>
<dbReference type="InterPro" id="IPR001789">
    <property type="entry name" value="Sig_transdc_resp-reg_receiver"/>
</dbReference>
<accession>A0A1J5SZ81</accession>
<evidence type="ECO:0000256" key="3">
    <source>
        <dbReference type="ARBA" id="ARBA00023015"/>
    </source>
</evidence>
<evidence type="ECO:0000256" key="5">
    <source>
        <dbReference type="ARBA" id="ARBA00023163"/>
    </source>
</evidence>
<evidence type="ECO:0000259" key="6">
    <source>
        <dbReference type="PROSITE" id="PS50045"/>
    </source>
</evidence>
<protein>
    <submittedName>
        <fullName evidence="8">Transcriptional regulatory protein ZraR</fullName>
    </submittedName>
</protein>
<dbReference type="PANTHER" id="PTHR32071">
    <property type="entry name" value="TRANSCRIPTIONAL REGULATORY PROTEIN"/>
    <property type="match status" value="1"/>
</dbReference>
<dbReference type="InterPro" id="IPR027417">
    <property type="entry name" value="P-loop_NTPase"/>
</dbReference>
<dbReference type="GO" id="GO:0043565">
    <property type="term" value="F:sequence-specific DNA binding"/>
    <property type="evidence" value="ECO:0007669"/>
    <property type="project" value="InterPro"/>
</dbReference>
<dbReference type="PRINTS" id="PR01590">
    <property type="entry name" value="HTHFIS"/>
</dbReference>
<keyword evidence="3" id="KW-0805">Transcription regulation</keyword>
<dbReference type="Pfam" id="PF00072">
    <property type="entry name" value="Response_reg"/>
    <property type="match status" value="1"/>
</dbReference>
<dbReference type="Gene3D" id="1.10.10.60">
    <property type="entry name" value="Homeodomain-like"/>
    <property type="match status" value="1"/>
</dbReference>
<keyword evidence="2" id="KW-0067">ATP-binding</keyword>
<dbReference type="GO" id="GO:0005524">
    <property type="term" value="F:ATP binding"/>
    <property type="evidence" value="ECO:0007669"/>
    <property type="project" value="UniProtKB-KW"/>
</dbReference>
<dbReference type="PROSITE" id="PS00688">
    <property type="entry name" value="SIGMA54_INTERACT_3"/>
    <property type="match status" value="1"/>
</dbReference>
<dbReference type="SUPFAM" id="SSF52540">
    <property type="entry name" value="P-loop containing nucleoside triphosphate hydrolases"/>
    <property type="match status" value="1"/>
</dbReference>
<comment type="caution">
    <text evidence="8">The sequence shown here is derived from an EMBL/GenBank/DDBJ whole genome shotgun (WGS) entry which is preliminary data.</text>
</comment>
<evidence type="ECO:0000256" key="4">
    <source>
        <dbReference type="ARBA" id="ARBA00023125"/>
    </source>
</evidence>
<dbReference type="PANTHER" id="PTHR32071:SF91">
    <property type="entry name" value="TUNGSTATE-RESPONSIVE TWO COMPONENT SIGMA54-DEPENDENT SIGNAL TRANSDUCTION SYSTEM RESPONSE REGULATOR FIS FAMILY"/>
    <property type="match status" value="1"/>
</dbReference>
<organism evidence="8">
    <name type="scientific">mine drainage metagenome</name>
    <dbReference type="NCBI Taxonomy" id="410659"/>
    <lineage>
        <taxon>unclassified sequences</taxon>
        <taxon>metagenomes</taxon>
        <taxon>ecological metagenomes</taxon>
    </lineage>
</organism>
<dbReference type="SMART" id="SM00448">
    <property type="entry name" value="REC"/>
    <property type="match status" value="1"/>
</dbReference>
<keyword evidence="4" id="KW-0238">DNA-binding</keyword>
<feature type="domain" description="Sigma-54 factor interaction" evidence="6">
    <location>
        <begin position="167"/>
        <end position="396"/>
    </location>
</feature>
<dbReference type="Gene3D" id="3.40.50.2300">
    <property type="match status" value="1"/>
</dbReference>
<dbReference type="SUPFAM" id="SSF46689">
    <property type="entry name" value="Homeodomain-like"/>
    <property type="match status" value="1"/>
</dbReference>
<keyword evidence="1" id="KW-0547">Nucleotide-binding</keyword>
<dbReference type="InterPro" id="IPR003593">
    <property type="entry name" value="AAA+_ATPase"/>
</dbReference>
<reference evidence="8" key="1">
    <citation type="submission" date="2016-10" db="EMBL/GenBank/DDBJ databases">
        <title>Sequence of Gallionella enrichment culture.</title>
        <authorList>
            <person name="Poehlein A."/>
            <person name="Muehling M."/>
            <person name="Daniel R."/>
        </authorList>
    </citation>
    <scope>NUCLEOTIDE SEQUENCE</scope>
</reference>
<evidence type="ECO:0000256" key="1">
    <source>
        <dbReference type="ARBA" id="ARBA00022741"/>
    </source>
</evidence>
<dbReference type="Pfam" id="PF00158">
    <property type="entry name" value="Sigma54_activat"/>
    <property type="match status" value="1"/>
</dbReference>
<proteinExistence type="predicted"/>
<gene>
    <name evidence="8" type="primary">zraR_13</name>
    <name evidence="8" type="ORF">GALL_111510</name>
</gene>
<dbReference type="InterPro" id="IPR025944">
    <property type="entry name" value="Sigma_54_int_dom_CS"/>
</dbReference>
<dbReference type="PROSITE" id="PS50045">
    <property type="entry name" value="SIGMA54_INTERACT_4"/>
    <property type="match status" value="1"/>
</dbReference>
<dbReference type="Gene3D" id="3.40.50.300">
    <property type="entry name" value="P-loop containing nucleotide triphosphate hydrolases"/>
    <property type="match status" value="1"/>
</dbReference>
<sequence>MKTATEFQVEGSERDAFGGWQERSILVVDDEPGMRSFLERALKSRCGRVETAASAEEAGVLLGQRHFDLIILDNAMSGKSGVDWLHEIREAGLHNEVILITAFADLETAIRALRAGASDFLLKPFRINQILNAIGRCFDRARLRRENFILRRELDSLGDPGSGGYGLVGESPALAAVLDVIKRLAAVPTTVLITGESGTGKELAARALHLLSSRSSNHLVPVNCGAIAPEIIESELFGHVKGAFTGAASSREGLFFYAQGGTLFLDEVGELPSAMQTKLLRVLEDKKIRPVGAEREIPVDVRVIAATNRDLEEEVRQGRFRQDLYYRLNVVQVPMPPLRDRIEDIPQLVSHFVRQLAPQLGVPAQKLDPALLATMSAHAWPGNVRELRNVIERWLILGSFPHVYFGDKPRYELPDGDLSLEAVEKQHILKVLAAVHGNKTEAGRRLGVSRKTLERKCAEWGV</sequence>
<dbReference type="InterPro" id="IPR002197">
    <property type="entry name" value="HTH_Fis"/>
</dbReference>
<evidence type="ECO:0000256" key="2">
    <source>
        <dbReference type="ARBA" id="ARBA00022840"/>
    </source>
</evidence>
<dbReference type="GO" id="GO:0000160">
    <property type="term" value="P:phosphorelay signal transduction system"/>
    <property type="evidence" value="ECO:0007669"/>
    <property type="project" value="InterPro"/>
</dbReference>
<dbReference type="SUPFAM" id="SSF52172">
    <property type="entry name" value="CheY-like"/>
    <property type="match status" value="1"/>
</dbReference>
<feature type="domain" description="Response regulatory" evidence="7">
    <location>
        <begin position="24"/>
        <end position="138"/>
    </location>
</feature>
<dbReference type="InterPro" id="IPR009057">
    <property type="entry name" value="Homeodomain-like_sf"/>
</dbReference>
<evidence type="ECO:0000259" key="7">
    <source>
        <dbReference type="PROSITE" id="PS50110"/>
    </source>
</evidence>
<dbReference type="InterPro" id="IPR011006">
    <property type="entry name" value="CheY-like_superfamily"/>
</dbReference>
<dbReference type="PROSITE" id="PS50110">
    <property type="entry name" value="RESPONSE_REGULATORY"/>
    <property type="match status" value="1"/>
</dbReference>
<dbReference type="EMBL" id="MLJW01000041">
    <property type="protein sequence ID" value="OIR06900.1"/>
    <property type="molecule type" value="Genomic_DNA"/>
</dbReference>
<evidence type="ECO:0000313" key="8">
    <source>
        <dbReference type="EMBL" id="OIR06900.1"/>
    </source>
</evidence>
<dbReference type="CDD" id="cd00156">
    <property type="entry name" value="REC"/>
    <property type="match status" value="1"/>
</dbReference>
<keyword evidence="5" id="KW-0804">Transcription</keyword>
<dbReference type="FunFam" id="3.40.50.300:FF:000006">
    <property type="entry name" value="DNA-binding transcriptional regulator NtrC"/>
    <property type="match status" value="1"/>
</dbReference>
<dbReference type="Pfam" id="PF25601">
    <property type="entry name" value="AAA_lid_14"/>
    <property type="match status" value="1"/>
</dbReference>
<dbReference type="InterPro" id="IPR025943">
    <property type="entry name" value="Sigma_54_int_dom_ATP-bd_2"/>
</dbReference>
<dbReference type="PROSITE" id="PS00676">
    <property type="entry name" value="SIGMA54_INTERACT_2"/>
    <property type="match status" value="1"/>
</dbReference>
<name>A0A1J5SZ81_9ZZZZ</name>